<dbReference type="AlphaFoldDB" id="A0AA38CE78"/>
<feature type="domain" description="RRM" evidence="5">
    <location>
        <begin position="40"/>
        <end position="116"/>
    </location>
</feature>
<evidence type="ECO:0000313" key="7">
    <source>
        <dbReference type="Proteomes" id="UP000824469"/>
    </source>
</evidence>
<sequence>FCHADQSYLSRKCLTHFLTRHPPLLRGVWVRTPEMDSDQGKLFIGGISWETTEETLREYFKHYGEVADTVIMRDRNTGSARGFGFVVFADPNVADRVVQEKHTIAGRAVEAKRALPRSEQQPQQNQGFGGPRVSNAGPTQGFAQRTKKIFVGGLPATLTEDEFKKYFEQFGNITDVVVMYDNGTQRPRGFGFITFDSEDAVEVVLQKSFHELHDKLVEVKRAVPKDGNAGSRGRGFGGYGSNQ</sequence>
<feature type="non-terminal residue" evidence="6">
    <location>
        <position position="243"/>
    </location>
</feature>
<evidence type="ECO:0000256" key="1">
    <source>
        <dbReference type="ARBA" id="ARBA00022737"/>
    </source>
</evidence>
<dbReference type="PANTHER" id="PTHR48032">
    <property type="entry name" value="RNA-BINDING PROTEIN MUSASHI HOMOLOG RBP6"/>
    <property type="match status" value="1"/>
</dbReference>
<keyword evidence="1" id="KW-0677">Repeat</keyword>
<feature type="non-terminal residue" evidence="6">
    <location>
        <position position="1"/>
    </location>
</feature>
<dbReference type="GO" id="GO:0003729">
    <property type="term" value="F:mRNA binding"/>
    <property type="evidence" value="ECO:0007669"/>
    <property type="project" value="TreeGrafter"/>
</dbReference>
<evidence type="ECO:0000256" key="3">
    <source>
        <dbReference type="PROSITE-ProRule" id="PRU00176"/>
    </source>
</evidence>
<dbReference type="InterPro" id="IPR000504">
    <property type="entry name" value="RRM_dom"/>
</dbReference>
<accession>A0AA38CE78</accession>
<dbReference type="InterPro" id="IPR012677">
    <property type="entry name" value="Nucleotide-bd_a/b_plait_sf"/>
</dbReference>
<protein>
    <recommendedName>
        <fullName evidence="5">RRM domain-containing protein</fullName>
    </recommendedName>
</protein>
<evidence type="ECO:0000313" key="6">
    <source>
        <dbReference type="EMBL" id="KAH9297631.1"/>
    </source>
</evidence>
<dbReference type="EMBL" id="JAHRHJ020000010">
    <property type="protein sequence ID" value="KAH9297631.1"/>
    <property type="molecule type" value="Genomic_DNA"/>
</dbReference>
<dbReference type="Pfam" id="PF00076">
    <property type="entry name" value="RRM_1"/>
    <property type="match status" value="2"/>
</dbReference>
<dbReference type="OMA" id="TKETHHE"/>
<reference evidence="6 7" key="1">
    <citation type="journal article" date="2021" name="Nat. Plants">
        <title>The Taxus genome provides insights into paclitaxel biosynthesis.</title>
        <authorList>
            <person name="Xiong X."/>
            <person name="Gou J."/>
            <person name="Liao Q."/>
            <person name="Li Y."/>
            <person name="Zhou Q."/>
            <person name="Bi G."/>
            <person name="Li C."/>
            <person name="Du R."/>
            <person name="Wang X."/>
            <person name="Sun T."/>
            <person name="Guo L."/>
            <person name="Liang H."/>
            <person name="Lu P."/>
            <person name="Wu Y."/>
            <person name="Zhang Z."/>
            <person name="Ro D.K."/>
            <person name="Shang Y."/>
            <person name="Huang S."/>
            <person name="Yan J."/>
        </authorList>
    </citation>
    <scope>NUCLEOTIDE SEQUENCE [LARGE SCALE GENOMIC DNA]</scope>
    <source>
        <strain evidence="6">Ta-2019</strain>
    </source>
</reference>
<dbReference type="CDD" id="cd12325">
    <property type="entry name" value="RRM1_hnRNPA_hnRNPD_like"/>
    <property type="match status" value="1"/>
</dbReference>
<feature type="domain" description="RRM" evidence="5">
    <location>
        <begin position="147"/>
        <end position="224"/>
    </location>
</feature>
<dbReference type="GO" id="GO:0006417">
    <property type="term" value="P:regulation of translation"/>
    <property type="evidence" value="ECO:0007669"/>
    <property type="project" value="TreeGrafter"/>
</dbReference>
<dbReference type="SMART" id="SM00360">
    <property type="entry name" value="RRM"/>
    <property type="match status" value="2"/>
</dbReference>
<gene>
    <name evidence="6" type="ORF">KI387_029313</name>
</gene>
<dbReference type="FunFam" id="3.30.70.330:FF:000051">
    <property type="entry name" value="Heterogeneous nuclear ribonucleoprotein 1"/>
    <property type="match status" value="1"/>
</dbReference>
<feature type="region of interest" description="Disordered" evidence="4">
    <location>
        <begin position="111"/>
        <end position="139"/>
    </location>
</feature>
<organism evidence="6 7">
    <name type="scientific">Taxus chinensis</name>
    <name type="common">Chinese yew</name>
    <name type="synonym">Taxus wallichiana var. chinensis</name>
    <dbReference type="NCBI Taxonomy" id="29808"/>
    <lineage>
        <taxon>Eukaryota</taxon>
        <taxon>Viridiplantae</taxon>
        <taxon>Streptophyta</taxon>
        <taxon>Embryophyta</taxon>
        <taxon>Tracheophyta</taxon>
        <taxon>Spermatophyta</taxon>
        <taxon>Pinopsida</taxon>
        <taxon>Pinidae</taxon>
        <taxon>Conifers II</taxon>
        <taxon>Cupressales</taxon>
        <taxon>Taxaceae</taxon>
        <taxon>Taxus</taxon>
    </lineage>
</organism>
<evidence type="ECO:0000256" key="2">
    <source>
        <dbReference type="ARBA" id="ARBA00022884"/>
    </source>
</evidence>
<dbReference type="SUPFAM" id="SSF54928">
    <property type="entry name" value="RNA-binding domain, RBD"/>
    <property type="match status" value="2"/>
</dbReference>
<evidence type="ECO:0000256" key="4">
    <source>
        <dbReference type="SAM" id="MobiDB-lite"/>
    </source>
</evidence>
<dbReference type="FunFam" id="3.30.70.330:FF:000102">
    <property type="entry name" value="Heterogeneous nuclear ribonucleoprotein 1"/>
    <property type="match status" value="1"/>
</dbReference>
<proteinExistence type="predicted"/>
<dbReference type="Gene3D" id="3.30.70.330">
    <property type="match status" value="2"/>
</dbReference>
<dbReference type="InterPro" id="IPR035979">
    <property type="entry name" value="RBD_domain_sf"/>
</dbReference>
<name>A0AA38CE78_TAXCH</name>
<dbReference type="Proteomes" id="UP000824469">
    <property type="component" value="Unassembled WGS sequence"/>
</dbReference>
<keyword evidence="7" id="KW-1185">Reference proteome</keyword>
<keyword evidence="2 3" id="KW-0694">RNA-binding</keyword>
<dbReference type="CDD" id="cd12330">
    <property type="entry name" value="RRM2_Hrp1p"/>
    <property type="match status" value="1"/>
</dbReference>
<comment type="caution">
    <text evidence="6">The sequence shown here is derived from an EMBL/GenBank/DDBJ whole genome shotgun (WGS) entry which is preliminary data.</text>
</comment>
<dbReference type="PROSITE" id="PS50102">
    <property type="entry name" value="RRM"/>
    <property type="match status" value="2"/>
</dbReference>
<evidence type="ECO:0000259" key="5">
    <source>
        <dbReference type="PROSITE" id="PS50102"/>
    </source>
</evidence>
<dbReference type="PANTHER" id="PTHR48032:SF12">
    <property type="entry name" value="RRM DOMAIN-CONTAINING PROTEIN"/>
    <property type="match status" value="1"/>
</dbReference>